<dbReference type="Proteomes" id="UP000267019">
    <property type="component" value="Unassembled WGS sequence"/>
</dbReference>
<dbReference type="RefSeq" id="WP_121444258.1">
    <property type="nucleotide sequence ID" value="NZ_RBIJ01000002.1"/>
</dbReference>
<protein>
    <submittedName>
        <fullName evidence="1">Uncharacterized protein</fullName>
    </submittedName>
</protein>
<sequence>MRRGAALATLLLLAFLPAGWGALWSWISELNSWSFGDLSGSSSVRVDWNGQSVEVVSPLTEVSPGRYGSSASFVGEKNGVTIRAESSTQVWLPKLPDGK</sequence>
<keyword evidence="2" id="KW-1185">Reference proteome</keyword>
<evidence type="ECO:0000313" key="2">
    <source>
        <dbReference type="Proteomes" id="UP000267019"/>
    </source>
</evidence>
<proteinExistence type="predicted"/>
<reference evidence="1 2" key="1">
    <citation type="submission" date="2018-10" db="EMBL/GenBank/DDBJ databases">
        <title>Genomic Encyclopedia of Type Strains, Phase IV (KMG-IV): sequencing the most valuable type-strain genomes for metagenomic binning, comparative biology and taxonomic classification.</title>
        <authorList>
            <person name="Goeker M."/>
        </authorList>
    </citation>
    <scope>NUCLEOTIDE SEQUENCE [LARGE SCALE GENOMIC DNA]</scope>
    <source>
        <strain evidence="1 2">DSM 22653</strain>
    </source>
</reference>
<dbReference type="AlphaFoldDB" id="A0A660KXT9"/>
<accession>A0A660KXT9</accession>
<name>A0A660KXT9_9BACL</name>
<gene>
    <name evidence="1" type="ORF">C7438_1004</name>
</gene>
<evidence type="ECO:0000313" key="1">
    <source>
        <dbReference type="EMBL" id="RKQ85600.1"/>
    </source>
</evidence>
<organism evidence="1 2">
    <name type="scientific">Brockia lithotrophica</name>
    <dbReference type="NCBI Taxonomy" id="933949"/>
    <lineage>
        <taxon>Bacteria</taxon>
        <taxon>Bacillati</taxon>
        <taxon>Bacillota</taxon>
        <taxon>Bacilli</taxon>
        <taxon>Bacillales</taxon>
        <taxon>Bacillales Family X. Incertae Sedis</taxon>
        <taxon>Brockia</taxon>
    </lineage>
</organism>
<dbReference type="EMBL" id="RBIJ01000002">
    <property type="protein sequence ID" value="RKQ85600.1"/>
    <property type="molecule type" value="Genomic_DNA"/>
</dbReference>
<comment type="caution">
    <text evidence="1">The sequence shown here is derived from an EMBL/GenBank/DDBJ whole genome shotgun (WGS) entry which is preliminary data.</text>
</comment>